<dbReference type="AlphaFoldDB" id="A0A7J6WA89"/>
<name>A0A7J6WA89_THATH</name>
<accession>A0A7J6WA89</accession>
<sequence length="280" mass="31271">MTALTEISHPLTSTVMLDLQQVLAKKNVSSDKDCDEIAQNILNYGHHGGRRPVEFEESSDVASPQLWKTGPQTMVVTRLWPSSLYNRHCYQAVSSTRSQEIAGDREKLMQLIQNMPEDCYELSLKDIVENPIVQGADQQTTVVEERREIAKCNDHAIQSKLKTEIASGRKNNLLRSGSMSEGQFILKLFSPISLGIKKSSRLRPCAKVLPEGDKCVHKGWWEKRFLIHGDSKSNDSGTIVNSSSCNNSSSGRTVIDLLPGCWSFLYVKICRSVGRNKTTS</sequence>
<proteinExistence type="predicted"/>
<gene>
    <name evidence="1" type="ORF">FRX31_016913</name>
</gene>
<dbReference type="PANTHER" id="PTHR34193">
    <property type="entry name" value="OS11G0199801 PROTEIN"/>
    <property type="match status" value="1"/>
</dbReference>
<dbReference type="Proteomes" id="UP000554482">
    <property type="component" value="Unassembled WGS sequence"/>
</dbReference>
<evidence type="ECO:0000313" key="1">
    <source>
        <dbReference type="EMBL" id="KAF5193500.1"/>
    </source>
</evidence>
<dbReference type="PANTHER" id="PTHR34193:SF1">
    <property type="entry name" value="EXPRESSED PROTEIN"/>
    <property type="match status" value="1"/>
</dbReference>
<comment type="caution">
    <text evidence="1">The sequence shown here is derived from an EMBL/GenBank/DDBJ whole genome shotgun (WGS) entry which is preliminary data.</text>
</comment>
<reference evidence="1 2" key="1">
    <citation type="submission" date="2020-06" db="EMBL/GenBank/DDBJ databases">
        <title>Transcriptomic and genomic resources for Thalictrum thalictroides and T. hernandezii: Facilitating candidate gene discovery in an emerging model plant lineage.</title>
        <authorList>
            <person name="Arias T."/>
            <person name="Riano-Pachon D.M."/>
            <person name="Di Stilio V.S."/>
        </authorList>
    </citation>
    <scope>NUCLEOTIDE SEQUENCE [LARGE SCALE GENOMIC DNA]</scope>
    <source>
        <strain evidence="2">cv. WT478/WT964</strain>
        <tissue evidence="1">Leaves</tissue>
    </source>
</reference>
<dbReference type="OrthoDB" id="776574at2759"/>
<evidence type="ECO:0000313" key="2">
    <source>
        <dbReference type="Proteomes" id="UP000554482"/>
    </source>
</evidence>
<organism evidence="1 2">
    <name type="scientific">Thalictrum thalictroides</name>
    <name type="common">Rue-anemone</name>
    <name type="synonym">Anemone thalictroides</name>
    <dbReference type="NCBI Taxonomy" id="46969"/>
    <lineage>
        <taxon>Eukaryota</taxon>
        <taxon>Viridiplantae</taxon>
        <taxon>Streptophyta</taxon>
        <taxon>Embryophyta</taxon>
        <taxon>Tracheophyta</taxon>
        <taxon>Spermatophyta</taxon>
        <taxon>Magnoliopsida</taxon>
        <taxon>Ranunculales</taxon>
        <taxon>Ranunculaceae</taxon>
        <taxon>Thalictroideae</taxon>
        <taxon>Thalictrum</taxon>
    </lineage>
</organism>
<protein>
    <submittedName>
        <fullName evidence="1">Uncharacterized protein</fullName>
    </submittedName>
</protein>
<dbReference type="EMBL" id="JABWDY010019974">
    <property type="protein sequence ID" value="KAF5193500.1"/>
    <property type="molecule type" value="Genomic_DNA"/>
</dbReference>
<keyword evidence="2" id="KW-1185">Reference proteome</keyword>